<dbReference type="EMBL" id="JBJUIK010000015">
    <property type="protein sequence ID" value="KAL3503271.1"/>
    <property type="molecule type" value="Genomic_DNA"/>
</dbReference>
<evidence type="ECO:0000313" key="1">
    <source>
        <dbReference type="EMBL" id="KAL3503271.1"/>
    </source>
</evidence>
<name>A0ABD2Y710_9GENT</name>
<organism evidence="1 2">
    <name type="scientific">Cinchona calisaya</name>
    <dbReference type="NCBI Taxonomy" id="153742"/>
    <lineage>
        <taxon>Eukaryota</taxon>
        <taxon>Viridiplantae</taxon>
        <taxon>Streptophyta</taxon>
        <taxon>Embryophyta</taxon>
        <taxon>Tracheophyta</taxon>
        <taxon>Spermatophyta</taxon>
        <taxon>Magnoliopsida</taxon>
        <taxon>eudicotyledons</taxon>
        <taxon>Gunneridae</taxon>
        <taxon>Pentapetalae</taxon>
        <taxon>asterids</taxon>
        <taxon>lamiids</taxon>
        <taxon>Gentianales</taxon>
        <taxon>Rubiaceae</taxon>
        <taxon>Cinchonoideae</taxon>
        <taxon>Cinchoneae</taxon>
        <taxon>Cinchona</taxon>
    </lineage>
</organism>
<evidence type="ECO:0000313" key="2">
    <source>
        <dbReference type="Proteomes" id="UP001630127"/>
    </source>
</evidence>
<keyword evidence="2" id="KW-1185">Reference proteome</keyword>
<comment type="caution">
    <text evidence="1">The sequence shown here is derived from an EMBL/GenBank/DDBJ whole genome shotgun (WGS) entry which is preliminary data.</text>
</comment>
<protein>
    <submittedName>
        <fullName evidence="1">Uncharacterized protein</fullName>
    </submittedName>
</protein>
<accession>A0ABD2Y710</accession>
<sequence>MGIWDLINTTTEAVKRTVPDPTPLKNACKASYHYSSAAVGKIDNAVRINGIQTLKYYMPAQETRSQIALFASKFAQNTAWHALRHGYKMIPGGKDVAAIISETMNDVKSENNKRRYGGNETSYRRWDWEKFY</sequence>
<gene>
    <name evidence="1" type="ORF">ACH5RR_037720</name>
</gene>
<dbReference type="Proteomes" id="UP001630127">
    <property type="component" value="Unassembled WGS sequence"/>
</dbReference>
<proteinExistence type="predicted"/>
<reference evidence="1 2" key="1">
    <citation type="submission" date="2024-11" db="EMBL/GenBank/DDBJ databases">
        <title>A near-complete genome assembly of Cinchona calisaya.</title>
        <authorList>
            <person name="Lian D.C."/>
            <person name="Zhao X.W."/>
            <person name="Wei L."/>
        </authorList>
    </citation>
    <scope>NUCLEOTIDE SEQUENCE [LARGE SCALE GENOMIC DNA]</scope>
    <source>
        <tissue evidence="1">Nenye</tissue>
    </source>
</reference>
<dbReference type="AlphaFoldDB" id="A0ABD2Y710"/>